<proteinExistence type="predicted"/>
<reference evidence="1" key="2">
    <citation type="journal article" date="2015" name="Data Brief">
        <title>Shoot transcriptome of the giant reed, Arundo donax.</title>
        <authorList>
            <person name="Barrero R.A."/>
            <person name="Guerrero F.D."/>
            <person name="Moolhuijzen P."/>
            <person name="Goolsby J.A."/>
            <person name="Tidwell J."/>
            <person name="Bellgard S.E."/>
            <person name="Bellgard M.I."/>
        </authorList>
    </citation>
    <scope>NUCLEOTIDE SEQUENCE</scope>
    <source>
        <tissue evidence="1">Shoot tissue taken approximately 20 cm above the soil surface</tissue>
    </source>
</reference>
<organism evidence="1">
    <name type="scientific">Arundo donax</name>
    <name type="common">Giant reed</name>
    <name type="synonym">Donax arundinaceus</name>
    <dbReference type="NCBI Taxonomy" id="35708"/>
    <lineage>
        <taxon>Eukaryota</taxon>
        <taxon>Viridiplantae</taxon>
        <taxon>Streptophyta</taxon>
        <taxon>Embryophyta</taxon>
        <taxon>Tracheophyta</taxon>
        <taxon>Spermatophyta</taxon>
        <taxon>Magnoliopsida</taxon>
        <taxon>Liliopsida</taxon>
        <taxon>Poales</taxon>
        <taxon>Poaceae</taxon>
        <taxon>PACMAD clade</taxon>
        <taxon>Arundinoideae</taxon>
        <taxon>Arundineae</taxon>
        <taxon>Arundo</taxon>
    </lineage>
</organism>
<dbReference type="AlphaFoldDB" id="A0A0A9CB88"/>
<evidence type="ECO:0000313" key="1">
    <source>
        <dbReference type="EMBL" id="JAD71713.1"/>
    </source>
</evidence>
<protein>
    <submittedName>
        <fullName evidence="1">Uncharacterized protein</fullName>
    </submittedName>
</protein>
<name>A0A0A9CB88_ARUDO</name>
<reference evidence="1" key="1">
    <citation type="submission" date="2014-09" db="EMBL/GenBank/DDBJ databases">
        <authorList>
            <person name="Magalhaes I.L.F."/>
            <person name="Oliveira U."/>
            <person name="Santos F.R."/>
            <person name="Vidigal T.H.D.A."/>
            <person name="Brescovit A.D."/>
            <person name="Santos A.J."/>
        </authorList>
    </citation>
    <scope>NUCLEOTIDE SEQUENCE</scope>
    <source>
        <tissue evidence="1">Shoot tissue taken approximately 20 cm above the soil surface</tissue>
    </source>
</reference>
<accession>A0A0A9CB88</accession>
<sequence>MNVPQRPGKFKYKISTFFSNMV</sequence>
<dbReference type="EMBL" id="GBRH01226182">
    <property type="protein sequence ID" value="JAD71713.1"/>
    <property type="molecule type" value="Transcribed_RNA"/>
</dbReference>